<evidence type="ECO:0000256" key="3">
    <source>
        <dbReference type="ARBA" id="ARBA00022553"/>
    </source>
</evidence>
<dbReference type="PROSITE" id="PS50109">
    <property type="entry name" value="HIS_KIN"/>
    <property type="match status" value="1"/>
</dbReference>
<keyword evidence="7" id="KW-0812">Transmembrane</keyword>
<evidence type="ECO:0000256" key="6">
    <source>
        <dbReference type="ARBA" id="ARBA00023012"/>
    </source>
</evidence>
<dbReference type="InterPro" id="IPR005330">
    <property type="entry name" value="MHYT_dom"/>
</dbReference>
<dbReference type="Pfam" id="PF02518">
    <property type="entry name" value="HATPase_c"/>
    <property type="match status" value="1"/>
</dbReference>
<dbReference type="InterPro" id="IPR036890">
    <property type="entry name" value="HATPase_C_sf"/>
</dbReference>
<feature type="transmembrane region" description="Helical" evidence="7">
    <location>
        <begin position="150"/>
        <end position="171"/>
    </location>
</feature>
<dbReference type="SUPFAM" id="SSF47384">
    <property type="entry name" value="Homodimeric domain of signal transducing histidine kinase"/>
    <property type="match status" value="1"/>
</dbReference>
<dbReference type="InterPro" id="IPR036097">
    <property type="entry name" value="HisK_dim/P_sf"/>
</dbReference>
<dbReference type="SMART" id="SM00388">
    <property type="entry name" value="HisKA"/>
    <property type="match status" value="1"/>
</dbReference>
<comment type="caution">
    <text evidence="11">The sequence shown here is derived from an EMBL/GenBank/DDBJ whole genome shotgun (WGS) entry which is preliminary data.</text>
</comment>
<gene>
    <name evidence="11" type="ORF">SAE02_10120</name>
</gene>
<dbReference type="AlphaFoldDB" id="A0A512DK57"/>
<dbReference type="RefSeq" id="WP_052830822.1">
    <property type="nucleotide sequence ID" value="NZ_BJYZ01000003.1"/>
</dbReference>
<dbReference type="GO" id="GO:0016020">
    <property type="term" value="C:membrane"/>
    <property type="evidence" value="ECO:0007669"/>
    <property type="project" value="UniProtKB-UniRule"/>
</dbReference>
<dbReference type="SMART" id="SM00387">
    <property type="entry name" value="HATPase_c"/>
    <property type="match status" value="1"/>
</dbReference>
<keyword evidence="6" id="KW-0902">Two-component regulatory system</keyword>
<proteinExistence type="predicted"/>
<dbReference type="Proteomes" id="UP000321523">
    <property type="component" value="Unassembled WGS sequence"/>
</dbReference>
<dbReference type="PANTHER" id="PTHR43711">
    <property type="entry name" value="TWO-COMPONENT HISTIDINE KINASE"/>
    <property type="match status" value="1"/>
</dbReference>
<protein>
    <recommendedName>
        <fullName evidence="2">histidine kinase</fullName>
        <ecNumber evidence="2">2.7.13.3</ecNumber>
    </recommendedName>
</protein>
<keyword evidence="12" id="KW-1185">Reference proteome</keyword>
<dbReference type="PRINTS" id="PR00344">
    <property type="entry name" value="BCTRLSENSOR"/>
</dbReference>
<evidence type="ECO:0000313" key="11">
    <source>
        <dbReference type="EMBL" id="GEO36864.1"/>
    </source>
</evidence>
<keyword evidence="7" id="KW-0472">Membrane</keyword>
<keyword evidence="3" id="KW-0597">Phosphoprotein</keyword>
<dbReference type="OrthoDB" id="8477070at2"/>
<dbReference type="Pfam" id="PF03707">
    <property type="entry name" value="MHYT"/>
    <property type="match status" value="3"/>
</dbReference>
<evidence type="ECO:0000256" key="5">
    <source>
        <dbReference type="ARBA" id="ARBA00022777"/>
    </source>
</evidence>
<dbReference type="InterPro" id="IPR003594">
    <property type="entry name" value="HATPase_dom"/>
</dbReference>
<dbReference type="EMBL" id="BJYZ01000003">
    <property type="protein sequence ID" value="GEO36864.1"/>
    <property type="molecule type" value="Genomic_DNA"/>
</dbReference>
<keyword evidence="8" id="KW-0175">Coiled coil</keyword>
<dbReference type="Gene3D" id="1.10.287.130">
    <property type="match status" value="1"/>
</dbReference>
<feature type="transmembrane region" description="Helical" evidence="7">
    <location>
        <begin position="87"/>
        <end position="107"/>
    </location>
</feature>
<feature type="transmembrane region" description="Helical" evidence="7">
    <location>
        <begin position="50"/>
        <end position="75"/>
    </location>
</feature>
<accession>A0A512DK57</accession>
<feature type="domain" description="Histidine kinase" evidence="9">
    <location>
        <begin position="301"/>
        <end position="525"/>
    </location>
</feature>
<evidence type="ECO:0000256" key="7">
    <source>
        <dbReference type="PROSITE-ProRule" id="PRU00244"/>
    </source>
</evidence>
<dbReference type="Gene3D" id="3.30.565.10">
    <property type="entry name" value="Histidine kinase-like ATPase, C-terminal domain"/>
    <property type="match status" value="1"/>
</dbReference>
<dbReference type="InterPro" id="IPR004358">
    <property type="entry name" value="Sig_transdc_His_kin-like_C"/>
</dbReference>
<organism evidence="11 12">
    <name type="scientific">Skermanella aerolata</name>
    <dbReference type="NCBI Taxonomy" id="393310"/>
    <lineage>
        <taxon>Bacteria</taxon>
        <taxon>Pseudomonadati</taxon>
        <taxon>Pseudomonadota</taxon>
        <taxon>Alphaproteobacteria</taxon>
        <taxon>Rhodospirillales</taxon>
        <taxon>Azospirillaceae</taxon>
        <taxon>Skermanella</taxon>
    </lineage>
</organism>
<dbReference type="Pfam" id="PF00512">
    <property type="entry name" value="HisKA"/>
    <property type="match status" value="1"/>
</dbReference>
<dbReference type="InterPro" id="IPR050736">
    <property type="entry name" value="Sensor_HK_Regulatory"/>
</dbReference>
<dbReference type="EC" id="2.7.13.3" evidence="2"/>
<dbReference type="SUPFAM" id="SSF55874">
    <property type="entry name" value="ATPase domain of HSP90 chaperone/DNA topoisomerase II/histidine kinase"/>
    <property type="match status" value="1"/>
</dbReference>
<feature type="transmembrane region" description="Helical" evidence="7">
    <location>
        <begin position="224"/>
        <end position="245"/>
    </location>
</feature>
<dbReference type="GO" id="GO:0000155">
    <property type="term" value="F:phosphorelay sensor kinase activity"/>
    <property type="evidence" value="ECO:0007669"/>
    <property type="project" value="InterPro"/>
</dbReference>
<feature type="domain" description="MHYT" evidence="10">
    <location>
        <begin position="15"/>
        <end position="207"/>
    </location>
</feature>
<keyword evidence="4" id="KW-0808">Transferase</keyword>
<dbReference type="PROSITE" id="PS50924">
    <property type="entry name" value="MHYT"/>
    <property type="match status" value="1"/>
</dbReference>
<name>A0A512DK57_9PROT</name>
<sequence length="538" mass="57212">MNSAAHFDSTVHSHHDLYLVGLAALICLFACYTAFSLLGNAREFSYTRRYLWGAAAAIVAGCGAWATHFVGMLAWRPGFQIGYDVGLTVWSFVLAIAGSSAGLSAMLSGRRSERTRAAWAGVLAGGTITAMHYTGMAAVRMPAAIDHSGIAVAASAVIVIGMSTLAFRIAGRTDGSADYLRRLAAAVALAAGICGLHFTGMAGLSVIHDQSLDVSRHVLAPTSLAIAVAAVTVMIVAFGLTGSILDQHLASRAARESNRLRRYITELEATQRELKATTTELTMALEAAAAASQTKSQFLATMSHELRTPLNAIIGFADLMVTEIHGPLGDEQYRDYARLVSDSGSHLLSLINDVLDLARLDASQLNLIEDVIEVDRLLHDAVRLIGPQAGKAEVSVSWRSEQPGIRLRADTRRMRQVMLNLLSNAVKFTPHGGSIDIDARMTKQPCGIGLEITVSDTGIGMAPDEIPLALERFGQIDNGLDRRFEGTGLGLPLAKLLMEVHGGKLEIASLPGNGTSVILSIPSDRVIEPAPDMLAVGR</sequence>
<dbReference type="InterPro" id="IPR003661">
    <property type="entry name" value="HisK_dim/P_dom"/>
</dbReference>
<evidence type="ECO:0000259" key="9">
    <source>
        <dbReference type="PROSITE" id="PS50109"/>
    </source>
</evidence>
<keyword evidence="5" id="KW-0418">Kinase</keyword>
<evidence type="ECO:0000256" key="2">
    <source>
        <dbReference type="ARBA" id="ARBA00012438"/>
    </source>
</evidence>
<evidence type="ECO:0000256" key="1">
    <source>
        <dbReference type="ARBA" id="ARBA00000085"/>
    </source>
</evidence>
<reference evidence="11 12" key="1">
    <citation type="submission" date="2019-07" db="EMBL/GenBank/DDBJ databases">
        <title>Whole genome shotgun sequence of Skermanella aerolata NBRC 106429.</title>
        <authorList>
            <person name="Hosoyama A."/>
            <person name="Uohara A."/>
            <person name="Ohji S."/>
            <person name="Ichikawa N."/>
        </authorList>
    </citation>
    <scope>NUCLEOTIDE SEQUENCE [LARGE SCALE GENOMIC DNA]</scope>
    <source>
        <strain evidence="11 12">NBRC 106429</strain>
    </source>
</reference>
<feature type="transmembrane region" description="Helical" evidence="7">
    <location>
        <begin position="183"/>
        <end position="204"/>
    </location>
</feature>
<dbReference type="PANTHER" id="PTHR43711:SF26">
    <property type="entry name" value="SENSOR HISTIDINE KINASE RCSC"/>
    <property type="match status" value="1"/>
</dbReference>
<feature type="coiled-coil region" evidence="8">
    <location>
        <begin position="253"/>
        <end position="287"/>
    </location>
</feature>
<keyword evidence="7" id="KW-1133">Transmembrane helix</keyword>
<feature type="transmembrane region" description="Helical" evidence="7">
    <location>
        <begin position="17"/>
        <end position="38"/>
    </location>
</feature>
<evidence type="ECO:0000256" key="4">
    <source>
        <dbReference type="ARBA" id="ARBA00022679"/>
    </source>
</evidence>
<evidence type="ECO:0000259" key="10">
    <source>
        <dbReference type="PROSITE" id="PS50924"/>
    </source>
</evidence>
<dbReference type="CDD" id="cd00082">
    <property type="entry name" value="HisKA"/>
    <property type="match status" value="1"/>
</dbReference>
<evidence type="ECO:0000256" key="8">
    <source>
        <dbReference type="SAM" id="Coils"/>
    </source>
</evidence>
<comment type="catalytic activity">
    <reaction evidence="1">
        <text>ATP + protein L-histidine = ADP + protein N-phospho-L-histidine.</text>
        <dbReference type="EC" id="2.7.13.3"/>
    </reaction>
</comment>
<evidence type="ECO:0000313" key="12">
    <source>
        <dbReference type="Proteomes" id="UP000321523"/>
    </source>
</evidence>
<dbReference type="InterPro" id="IPR005467">
    <property type="entry name" value="His_kinase_dom"/>
</dbReference>
<feature type="transmembrane region" description="Helical" evidence="7">
    <location>
        <begin position="119"/>
        <end position="138"/>
    </location>
</feature>